<sequence length="365" mass="41570">MRFVGPRQCNKGNNRNAKERMRSNLQKINVERIAGMQIPIARETGVGGRQFGNVAMTRQCASIWFKTPADPKKPKWLKGLVLLDPPFEVDHAGQKEHGEVMPSMHQACVFHFAPFDLRERDLLDDRSSYRKSLIHYLQHSLNLEARSDFHPLLVVRGVARIVASEWIVTNAHIERDINVIEWQLETMSATVADVNLLQKVLTRLFTHRRRIGKYQALIEEQRDLLVQGDDSSMPDAWLLEGRQLPRDAGQAWRELQSDANQVHDLVTRNAERVGQLVELLMSIMSVREAGLSVKQNETLTFLALVATSALPFNAVAAVLAIQTRFGPEGESFWVFWAASLCTWGLVGSIYLLYPQVRRREVTREV</sequence>
<feature type="transmembrane region" description="Helical" evidence="1">
    <location>
        <begin position="299"/>
        <end position="321"/>
    </location>
</feature>
<keyword evidence="1" id="KW-1133">Transmembrane helix</keyword>
<keyword evidence="1" id="KW-0812">Transmembrane</keyword>
<evidence type="ECO:0000313" key="3">
    <source>
        <dbReference type="Proteomes" id="UP001302602"/>
    </source>
</evidence>
<evidence type="ECO:0000256" key="1">
    <source>
        <dbReference type="SAM" id="Phobius"/>
    </source>
</evidence>
<gene>
    <name evidence="2" type="ORF">N657DRAFT_108553</name>
</gene>
<dbReference type="GO" id="GO:0046873">
    <property type="term" value="F:metal ion transmembrane transporter activity"/>
    <property type="evidence" value="ECO:0007669"/>
    <property type="project" value="InterPro"/>
</dbReference>
<dbReference type="InterPro" id="IPR002523">
    <property type="entry name" value="MgTranspt_CorA/ZnTranspt_ZntB"/>
</dbReference>
<dbReference type="RefSeq" id="XP_062645292.1">
    <property type="nucleotide sequence ID" value="XM_062785767.1"/>
</dbReference>
<dbReference type="AlphaFoldDB" id="A0AAN6Z142"/>
<protein>
    <submittedName>
        <fullName evidence="2">Uncharacterized protein</fullName>
    </submittedName>
</protein>
<organism evidence="2 3">
    <name type="scientific">Parathielavia appendiculata</name>
    <dbReference type="NCBI Taxonomy" id="2587402"/>
    <lineage>
        <taxon>Eukaryota</taxon>
        <taxon>Fungi</taxon>
        <taxon>Dikarya</taxon>
        <taxon>Ascomycota</taxon>
        <taxon>Pezizomycotina</taxon>
        <taxon>Sordariomycetes</taxon>
        <taxon>Sordariomycetidae</taxon>
        <taxon>Sordariales</taxon>
        <taxon>Chaetomiaceae</taxon>
        <taxon>Parathielavia</taxon>
    </lineage>
</organism>
<reference evidence="2" key="1">
    <citation type="journal article" date="2023" name="Mol. Phylogenet. Evol.">
        <title>Genome-scale phylogeny and comparative genomics of the fungal order Sordariales.</title>
        <authorList>
            <person name="Hensen N."/>
            <person name="Bonometti L."/>
            <person name="Westerberg I."/>
            <person name="Brannstrom I.O."/>
            <person name="Guillou S."/>
            <person name="Cros-Aarteil S."/>
            <person name="Calhoun S."/>
            <person name="Haridas S."/>
            <person name="Kuo A."/>
            <person name="Mondo S."/>
            <person name="Pangilinan J."/>
            <person name="Riley R."/>
            <person name="LaButti K."/>
            <person name="Andreopoulos B."/>
            <person name="Lipzen A."/>
            <person name="Chen C."/>
            <person name="Yan M."/>
            <person name="Daum C."/>
            <person name="Ng V."/>
            <person name="Clum A."/>
            <person name="Steindorff A."/>
            <person name="Ohm R.A."/>
            <person name="Martin F."/>
            <person name="Silar P."/>
            <person name="Natvig D.O."/>
            <person name="Lalanne C."/>
            <person name="Gautier V."/>
            <person name="Ament-Velasquez S.L."/>
            <person name="Kruys A."/>
            <person name="Hutchinson M.I."/>
            <person name="Powell A.J."/>
            <person name="Barry K."/>
            <person name="Miller A.N."/>
            <person name="Grigoriev I.V."/>
            <person name="Debuchy R."/>
            <person name="Gladieux P."/>
            <person name="Hiltunen Thoren M."/>
            <person name="Johannesson H."/>
        </authorList>
    </citation>
    <scope>NUCLEOTIDE SEQUENCE</scope>
    <source>
        <strain evidence="2">CBS 731.68</strain>
    </source>
</reference>
<keyword evidence="3" id="KW-1185">Reference proteome</keyword>
<dbReference type="GeneID" id="87822533"/>
<dbReference type="Proteomes" id="UP001302602">
    <property type="component" value="Unassembled WGS sequence"/>
</dbReference>
<name>A0AAN6Z142_9PEZI</name>
<reference evidence="2" key="2">
    <citation type="submission" date="2023-05" db="EMBL/GenBank/DDBJ databases">
        <authorList>
            <consortium name="Lawrence Berkeley National Laboratory"/>
            <person name="Steindorff A."/>
            <person name="Hensen N."/>
            <person name="Bonometti L."/>
            <person name="Westerberg I."/>
            <person name="Brannstrom I.O."/>
            <person name="Guillou S."/>
            <person name="Cros-Aarteil S."/>
            <person name="Calhoun S."/>
            <person name="Haridas S."/>
            <person name="Kuo A."/>
            <person name="Mondo S."/>
            <person name="Pangilinan J."/>
            <person name="Riley R."/>
            <person name="Labutti K."/>
            <person name="Andreopoulos B."/>
            <person name="Lipzen A."/>
            <person name="Chen C."/>
            <person name="Yanf M."/>
            <person name="Daum C."/>
            <person name="Ng V."/>
            <person name="Clum A."/>
            <person name="Ohm R."/>
            <person name="Martin F."/>
            <person name="Silar P."/>
            <person name="Natvig D."/>
            <person name="Lalanne C."/>
            <person name="Gautier V."/>
            <person name="Ament-Velasquez S.L."/>
            <person name="Kruys A."/>
            <person name="Hutchinson M.I."/>
            <person name="Powell A.J."/>
            <person name="Barry K."/>
            <person name="Miller A.N."/>
            <person name="Grigoriev I.V."/>
            <person name="Debuchy R."/>
            <person name="Gladieux P."/>
            <person name="Thoren M.H."/>
            <person name="Johannesson H."/>
        </authorList>
    </citation>
    <scope>NUCLEOTIDE SEQUENCE</scope>
    <source>
        <strain evidence="2">CBS 731.68</strain>
    </source>
</reference>
<comment type="caution">
    <text evidence="2">The sequence shown here is derived from an EMBL/GenBank/DDBJ whole genome shotgun (WGS) entry which is preliminary data.</text>
</comment>
<dbReference type="Pfam" id="PF01544">
    <property type="entry name" value="CorA"/>
    <property type="match status" value="1"/>
</dbReference>
<keyword evidence="1" id="KW-0472">Membrane</keyword>
<proteinExistence type="predicted"/>
<evidence type="ECO:0000313" key="2">
    <source>
        <dbReference type="EMBL" id="KAK4121521.1"/>
    </source>
</evidence>
<accession>A0AAN6Z142</accession>
<feature type="transmembrane region" description="Helical" evidence="1">
    <location>
        <begin position="333"/>
        <end position="353"/>
    </location>
</feature>
<dbReference type="EMBL" id="MU853233">
    <property type="protein sequence ID" value="KAK4121521.1"/>
    <property type="molecule type" value="Genomic_DNA"/>
</dbReference>
<dbReference type="GO" id="GO:0016020">
    <property type="term" value="C:membrane"/>
    <property type="evidence" value="ECO:0007669"/>
    <property type="project" value="InterPro"/>
</dbReference>